<dbReference type="Proteomes" id="UP000002669">
    <property type="component" value="Unassembled WGS sequence"/>
</dbReference>
<feature type="coiled-coil region" evidence="5">
    <location>
        <begin position="1"/>
        <end position="28"/>
    </location>
</feature>
<proteinExistence type="inferred from homology"/>
<keyword evidence="4" id="KW-0443">Lipid metabolism</keyword>
<evidence type="ECO:0000259" key="7">
    <source>
        <dbReference type="Pfam" id="PF13193"/>
    </source>
</evidence>
<evidence type="ECO:0000313" key="8">
    <source>
        <dbReference type="EMBL" id="EFQ98097.1"/>
    </source>
</evidence>
<dbReference type="Gene3D" id="3.40.50.12780">
    <property type="entry name" value="N-terminal domain of ligase-like"/>
    <property type="match status" value="1"/>
</dbReference>
<dbReference type="Pfam" id="PF13193">
    <property type="entry name" value="AMP-binding_C"/>
    <property type="match status" value="1"/>
</dbReference>
<dbReference type="VEuPathDB" id="FungiDB:MGYG_01135"/>
<dbReference type="EMBL" id="DS989822">
    <property type="protein sequence ID" value="EFQ98097.1"/>
    <property type="molecule type" value="Genomic_DNA"/>
</dbReference>
<dbReference type="InterPro" id="IPR000873">
    <property type="entry name" value="AMP-dep_synth/lig_dom"/>
</dbReference>
<keyword evidence="2" id="KW-0436">Ligase</keyword>
<organism evidence="9">
    <name type="scientific">Arthroderma gypseum (strain ATCC MYA-4604 / CBS 118893)</name>
    <name type="common">Microsporum gypseum</name>
    <dbReference type="NCBI Taxonomy" id="535722"/>
    <lineage>
        <taxon>Eukaryota</taxon>
        <taxon>Fungi</taxon>
        <taxon>Dikarya</taxon>
        <taxon>Ascomycota</taxon>
        <taxon>Pezizomycotina</taxon>
        <taxon>Eurotiomycetes</taxon>
        <taxon>Eurotiomycetidae</taxon>
        <taxon>Onygenales</taxon>
        <taxon>Arthrodermataceae</taxon>
        <taxon>Nannizzia</taxon>
    </lineage>
</organism>
<name>E5QYX4_ARTGP</name>
<dbReference type="InterPro" id="IPR045851">
    <property type="entry name" value="AMP-bd_C_sf"/>
</dbReference>
<dbReference type="FunFam" id="3.30.300.30:FF:000008">
    <property type="entry name" value="2,3-dihydroxybenzoate-AMP ligase"/>
    <property type="match status" value="1"/>
</dbReference>
<dbReference type="InterPro" id="IPR042099">
    <property type="entry name" value="ANL_N_sf"/>
</dbReference>
<feature type="domain" description="AMP-dependent synthetase/ligase" evidence="6">
    <location>
        <begin position="40"/>
        <end position="430"/>
    </location>
</feature>
<dbReference type="PANTHER" id="PTHR43859:SF4">
    <property type="entry name" value="BUTANOATE--COA LIGASE AAE1-RELATED"/>
    <property type="match status" value="1"/>
</dbReference>
<evidence type="ECO:0000259" key="6">
    <source>
        <dbReference type="Pfam" id="PF00501"/>
    </source>
</evidence>
<dbReference type="eggNOG" id="KOG1176">
    <property type="taxonomic scope" value="Eukaryota"/>
</dbReference>
<dbReference type="InterPro" id="IPR025110">
    <property type="entry name" value="AMP-bd_C"/>
</dbReference>
<dbReference type="OrthoDB" id="1882297at2759"/>
<dbReference type="OMA" id="CGAPIVY"/>
<evidence type="ECO:0000256" key="3">
    <source>
        <dbReference type="ARBA" id="ARBA00022832"/>
    </source>
</evidence>
<dbReference type="PANTHER" id="PTHR43859">
    <property type="entry name" value="ACYL-ACTIVATING ENZYME"/>
    <property type="match status" value="1"/>
</dbReference>
<keyword evidence="8" id="KW-0560">Oxidoreductase</keyword>
<dbReference type="GO" id="GO:0016874">
    <property type="term" value="F:ligase activity"/>
    <property type="evidence" value="ECO:0007669"/>
    <property type="project" value="UniProtKB-KW"/>
</dbReference>
<gene>
    <name evidence="8" type="ORF">MGYG_01135</name>
</gene>
<dbReference type="Gene3D" id="3.30.300.30">
    <property type="match status" value="1"/>
</dbReference>
<comment type="similarity">
    <text evidence="1">Belongs to the ATP-dependent AMP-binding enzyme family.</text>
</comment>
<evidence type="ECO:0000256" key="2">
    <source>
        <dbReference type="ARBA" id="ARBA00022598"/>
    </source>
</evidence>
<sequence>MSGAKARLENISAQLQRQQADTASLSRNRHTLSPTFFLPRAAEIEPDAEAIYHLTTNNKIVRKTYQQFADRARGLAYYIKKHGYKRVGILAPNTPGFLESIFGIAAAGAVNVAINYRLKAEDIAYIFTHADVDSIIVDKEFVPLLDKFRKSSQHIPLIVDTDTDADEGELSGELDAAVLEGLQYDGQQGGLGWGGLEAQAADEESLIALAYTSGTTARPKGVEYIHRGCYLAALGNIVESGLNFQQGRCGYLWILPMFHAMGWTFPWSVTAVRGTHYCLRKIDYPEIWRMLKQENITHFNAAPTVNTLLCAAKEAERLSRPVRVTVAASPPTAHLFEQMTSVNLHPVHVYGLTETYGPITKGYHMPSWDTIPLKEKYKRMARQGHGFLTSLPARVIKTDVPEGTIVDVSKDGKEIGEIVFTGNICARGYYKDVAATDKLFAGGVLHSGDLAVWHPDGAIQILDRAKDIIISGGENISSVALEAMLATHPDILEAGVVAVSDAHWGERPKAYVTIQTGKQVTGPEIIVWAKNSSGISRFMVPREVEIVPELPKTSTGKIKKNVLREWAKGASPAP</sequence>
<keyword evidence="5" id="KW-0175">Coiled coil</keyword>
<reference evidence="9" key="1">
    <citation type="journal article" date="2012" name="MBio">
        <title>Comparative genome analysis of Trichophyton rubrum and related dermatophytes reveals candidate genes involved in infection.</title>
        <authorList>
            <person name="Martinez D.A."/>
            <person name="Oliver B.G."/>
            <person name="Graeser Y."/>
            <person name="Goldberg J.M."/>
            <person name="Li W."/>
            <person name="Martinez-Rossi N.M."/>
            <person name="Monod M."/>
            <person name="Shelest E."/>
            <person name="Barton R.C."/>
            <person name="Birch E."/>
            <person name="Brakhage A.A."/>
            <person name="Chen Z."/>
            <person name="Gurr S.J."/>
            <person name="Heiman D."/>
            <person name="Heitman J."/>
            <person name="Kosti I."/>
            <person name="Rossi A."/>
            <person name="Saif S."/>
            <person name="Samalova M."/>
            <person name="Saunders C.W."/>
            <person name="Shea T."/>
            <person name="Summerbell R.C."/>
            <person name="Xu J."/>
            <person name="Young S."/>
            <person name="Zeng Q."/>
            <person name="Birren B.W."/>
            <person name="Cuomo C.A."/>
            <person name="White T.C."/>
        </authorList>
    </citation>
    <scope>NUCLEOTIDE SEQUENCE [LARGE SCALE GENOMIC DNA]</scope>
    <source>
        <strain evidence="9">ATCC MYA-4604 / CBS 118893</strain>
    </source>
</reference>
<keyword evidence="9" id="KW-1185">Reference proteome</keyword>
<accession>E5QYX4</accession>
<dbReference type="Pfam" id="PF00501">
    <property type="entry name" value="AMP-binding"/>
    <property type="match status" value="1"/>
</dbReference>
<protein>
    <submittedName>
        <fullName evidence="8">Luciferin 4-monooxygenase</fullName>
    </submittedName>
</protein>
<evidence type="ECO:0000256" key="1">
    <source>
        <dbReference type="ARBA" id="ARBA00006432"/>
    </source>
</evidence>
<evidence type="ECO:0000256" key="5">
    <source>
        <dbReference type="SAM" id="Coils"/>
    </source>
</evidence>
<dbReference type="RefSeq" id="XP_003177049.1">
    <property type="nucleotide sequence ID" value="XM_003177001.1"/>
</dbReference>
<dbReference type="HOGENOM" id="CLU_000022_59_5_1"/>
<dbReference type="InParanoid" id="E5QYX4"/>
<keyword evidence="3" id="KW-0276">Fatty acid metabolism</keyword>
<dbReference type="STRING" id="535722.E5QYX4"/>
<dbReference type="GeneID" id="10032374"/>
<keyword evidence="8" id="KW-0503">Monooxygenase</keyword>
<dbReference type="GO" id="GO:0006631">
    <property type="term" value="P:fatty acid metabolic process"/>
    <property type="evidence" value="ECO:0007669"/>
    <property type="project" value="UniProtKB-KW"/>
</dbReference>
<dbReference type="GO" id="GO:0004497">
    <property type="term" value="F:monooxygenase activity"/>
    <property type="evidence" value="ECO:0007669"/>
    <property type="project" value="UniProtKB-KW"/>
</dbReference>
<dbReference type="SMR" id="E5QYX4"/>
<evidence type="ECO:0000313" key="9">
    <source>
        <dbReference type="Proteomes" id="UP000002669"/>
    </source>
</evidence>
<dbReference type="AlphaFoldDB" id="E5QYX4"/>
<dbReference type="SUPFAM" id="SSF56801">
    <property type="entry name" value="Acetyl-CoA synthetase-like"/>
    <property type="match status" value="1"/>
</dbReference>
<feature type="domain" description="AMP-binding enzyme C-terminal" evidence="7">
    <location>
        <begin position="481"/>
        <end position="557"/>
    </location>
</feature>
<evidence type="ECO:0000256" key="4">
    <source>
        <dbReference type="ARBA" id="ARBA00023098"/>
    </source>
</evidence>